<accession>D6W8X0</accession>
<evidence type="ECO:0000256" key="2">
    <source>
        <dbReference type="ARBA" id="ARBA00022630"/>
    </source>
</evidence>
<dbReference type="UniPathway" id="UPA00253">
    <property type="reaction ID" value="UER00328"/>
</dbReference>
<dbReference type="GO" id="GO:0019805">
    <property type="term" value="P:quinolinate biosynthetic process"/>
    <property type="evidence" value="ECO:0007669"/>
    <property type="project" value="UniProtKB-UniRule"/>
</dbReference>
<gene>
    <name evidence="12" type="primary">AUGUSTUS-3.0.2_00876</name>
    <name evidence="12" type="ORF">TcasGA2_TC000876</name>
</gene>
<keyword evidence="6 9" id="KW-0560">Oxidoreductase</keyword>
<protein>
    <recommendedName>
        <fullName evidence="9">Kynurenine 3-monooxygenase</fullName>
        <ecNumber evidence="9">1.14.13.9</ecNumber>
    </recommendedName>
    <alternativeName>
        <fullName evidence="9">Kynurenine 3-hydroxylase</fullName>
    </alternativeName>
</protein>
<feature type="transmembrane region" description="Helical" evidence="10">
    <location>
        <begin position="6"/>
        <end position="26"/>
    </location>
</feature>
<dbReference type="STRING" id="7070.D6W8X0"/>
<dbReference type="EMBL" id="KQ971312">
    <property type="protein sequence ID" value="EEZ98408.1"/>
    <property type="molecule type" value="Genomic_DNA"/>
</dbReference>
<keyword evidence="9 10" id="KW-0472">Membrane</keyword>
<evidence type="ECO:0000256" key="6">
    <source>
        <dbReference type="ARBA" id="ARBA00023002"/>
    </source>
</evidence>
<organism evidence="12 13">
    <name type="scientific">Tribolium castaneum</name>
    <name type="common">Red flour beetle</name>
    <dbReference type="NCBI Taxonomy" id="7070"/>
    <lineage>
        <taxon>Eukaryota</taxon>
        <taxon>Metazoa</taxon>
        <taxon>Ecdysozoa</taxon>
        <taxon>Arthropoda</taxon>
        <taxon>Hexapoda</taxon>
        <taxon>Insecta</taxon>
        <taxon>Pterygota</taxon>
        <taxon>Neoptera</taxon>
        <taxon>Endopterygota</taxon>
        <taxon>Coleoptera</taxon>
        <taxon>Polyphaga</taxon>
        <taxon>Cucujiformia</taxon>
        <taxon>Tenebrionidae</taxon>
        <taxon>Tenebrionidae incertae sedis</taxon>
        <taxon>Tribolium</taxon>
    </lineage>
</organism>
<dbReference type="HAMAP" id="MF_01971">
    <property type="entry name" value="Kynurenine_monooxygenase"/>
    <property type="match status" value="1"/>
</dbReference>
<evidence type="ECO:0000313" key="12">
    <source>
        <dbReference type="EMBL" id="EEZ98408.1"/>
    </source>
</evidence>
<dbReference type="PANTHER" id="PTHR46028:SF2">
    <property type="entry name" value="KYNURENINE 3-MONOOXYGENASE"/>
    <property type="match status" value="1"/>
</dbReference>
<evidence type="ECO:0000256" key="10">
    <source>
        <dbReference type="SAM" id="Phobius"/>
    </source>
</evidence>
<keyword evidence="10" id="KW-1133">Transmembrane helix</keyword>
<dbReference type="FunFam" id="3.50.50.60:FF:000185">
    <property type="entry name" value="Kynurenine 3-monooxygenase"/>
    <property type="match status" value="1"/>
</dbReference>
<dbReference type="InterPro" id="IPR002938">
    <property type="entry name" value="FAD-bd"/>
</dbReference>
<keyword evidence="7 9" id="KW-0503">Monooxygenase</keyword>
<dbReference type="eggNOG" id="KOG2614">
    <property type="taxonomic scope" value="Eukaryota"/>
</dbReference>
<dbReference type="GO" id="GO:0043420">
    <property type="term" value="P:anthranilate metabolic process"/>
    <property type="evidence" value="ECO:0007669"/>
    <property type="project" value="UniProtKB-UniRule"/>
</dbReference>
<comment type="cofactor">
    <cofactor evidence="1 9">
        <name>FAD</name>
        <dbReference type="ChEBI" id="CHEBI:57692"/>
    </cofactor>
</comment>
<evidence type="ECO:0000256" key="8">
    <source>
        <dbReference type="ARBA" id="ARBA00047818"/>
    </source>
</evidence>
<dbReference type="GO" id="GO:0004502">
    <property type="term" value="F:kynurenine 3-monooxygenase activity"/>
    <property type="evidence" value="ECO:0000318"/>
    <property type="project" value="GO_Central"/>
</dbReference>
<dbReference type="InterPro" id="IPR036188">
    <property type="entry name" value="FAD/NAD-bd_sf"/>
</dbReference>
<evidence type="ECO:0000256" key="3">
    <source>
        <dbReference type="ARBA" id="ARBA00022642"/>
    </source>
</evidence>
<comment type="subcellular location">
    <subcellularLocation>
        <location evidence="9">Mitochondrion</location>
    </subcellularLocation>
    <subcellularLocation>
        <location evidence="9">Membrane</location>
        <topology evidence="9">Multi-pass membrane protein</topology>
    </subcellularLocation>
</comment>
<evidence type="ECO:0000256" key="1">
    <source>
        <dbReference type="ARBA" id="ARBA00001974"/>
    </source>
</evidence>
<reference evidence="12 13" key="2">
    <citation type="journal article" date="2010" name="Nucleic Acids Res.">
        <title>BeetleBase in 2010: revisions to provide comprehensive genomic information for Tribolium castaneum.</title>
        <authorList>
            <person name="Kim H.S."/>
            <person name="Murphy T."/>
            <person name="Xia J."/>
            <person name="Caragea D."/>
            <person name="Park Y."/>
            <person name="Beeman R.W."/>
            <person name="Lorenzen M.D."/>
            <person name="Butcher S."/>
            <person name="Manak J.R."/>
            <person name="Brown S.J."/>
        </authorList>
    </citation>
    <scope>GENOME REANNOTATION</scope>
    <source>
        <strain evidence="12 13">Georgia GA2</strain>
    </source>
</reference>
<dbReference type="Pfam" id="PF01494">
    <property type="entry name" value="FAD_binding_3"/>
    <property type="match status" value="1"/>
</dbReference>
<dbReference type="Gene3D" id="3.50.50.60">
    <property type="entry name" value="FAD/NAD(P)-binding domain"/>
    <property type="match status" value="1"/>
</dbReference>
<keyword evidence="5 9" id="KW-0521">NADP</keyword>
<dbReference type="PhylomeDB" id="D6W8X0"/>
<dbReference type="HOGENOM" id="CLU_023210_0_1_1"/>
<feature type="domain" description="FAD-binding" evidence="11">
    <location>
        <begin position="8"/>
        <end position="329"/>
    </location>
</feature>
<keyword evidence="10" id="KW-0812">Transmembrane</keyword>
<evidence type="ECO:0000256" key="9">
    <source>
        <dbReference type="HAMAP-Rule" id="MF_03018"/>
    </source>
</evidence>
<dbReference type="GO" id="GO:0005741">
    <property type="term" value="C:mitochondrial outer membrane"/>
    <property type="evidence" value="ECO:0000318"/>
    <property type="project" value="GO_Central"/>
</dbReference>
<dbReference type="Proteomes" id="UP000007266">
    <property type="component" value="Linkage group 2"/>
</dbReference>
<dbReference type="GO" id="GO:0006569">
    <property type="term" value="P:L-tryptophan catabolic process"/>
    <property type="evidence" value="ECO:0007669"/>
    <property type="project" value="UniProtKB-UniRule"/>
</dbReference>
<comment type="function">
    <text evidence="9">Catalyzes the hydroxylation of L-kynurenine (L-Kyn) to form 3-hydroxy-L-kynurenine (L-3OHKyn). Required for synthesis of quinolinic acid.</text>
</comment>
<evidence type="ECO:0000256" key="5">
    <source>
        <dbReference type="ARBA" id="ARBA00022857"/>
    </source>
</evidence>
<dbReference type="InterPro" id="IPR027545">
    <property type="entry name" value="Kynurenine_monooxygenase"/>
</dbReference>
<dbReference type="SUPFAM" id="SSF51905">
    <property type="entry name" value="FAD/NAD(P)-binding domain"/>
    <property type="match status" value="1"/>
</dbReference>
<reference evidence="12 13" key="1">
    <citation type="journal article" date="2008" name="Nature">
        <title>The genome of the model beetle and pest Tribolium castaneum.</title>
        <authorList>
            <consortium name="Tribolium Genome Sequencing Consortium"/>
            <person name="Richards S."/>
            <person name="Gibbs R.A."/>
            <person name="Weinstock G.M."/>
            <person name="Brown S.J."/>
            <person name="Denell R."/>
            <person name="Beeman R.W."/>
            <person name="Gibbs R."/>
            <person name="Beeman R.W."/>
            <person name="Brown S.J."/>
            <person name="Bucher G."/>
            <person name="Friedrich M."/>
            <person name="Grimmelikhuijzen C.J."/>
            <person name="Klingler M."/>
            <person name="Lorenzen M."/>
            <person name="Richards S."/>
            <person name="Roth S."/>
            <person name="Schroder R."/>
            <person name="Tautz D."/>
            <person name="Zdobnov E.M."/>
            <person name="Muzny D."/>
            <person name="Gibbs R.A."/>
            <person name="Weinstock G.M."/>
            <person name="Attaway T."/>
            <person name="Bell S."/>
            <person name="Buhay C.J."/>
            <person name="Chandrabose M.N."/>
            <person name="Chavez D."/>
            <person name="Clerk-Blankenburg K.P."/>
            <person name="Cree A."/>
            <person name="Dao M."/>
            <person name="Davis C."/>
            <person name="Chacko J."/>
            <person name="Dinh H."/>
            <person name="Dugan-Rocha S."/>
            <person name="Fowler G."/>
            <person name="Garner T.T."/>
            <person name="Garnes J."/>
            <person name="Gnirke A."/>
            <person name="Hawes A."/>
            <person name="Hernandez J."/>
            <person name="Hines S."/>
            <person name="Holder M."/>
            <person name="Hume J."/>
            <person name="Jhangiani S.N."/>
            <person name="Joshi V."/>
            <person name="Khan Z.M."/>
            <person name="Jackson L."/>
            <person name="Kovar C."/>
            <person name="Kowis A."/>
            <person name="Lee S."/>
            <person name="Lewis L.R."/>
            <person name="Margolis J."/>
            <person name="Morgan M."/>
            <person name="Nazareth L.V."/>
            <person name="Nguyen N."/>
            <person name="Okwuonu G."/>
            <person name="Parker D."/>
            <person name="Richards S."/>
            <person name="Ruiz S.J."/>
            <person name="Santibanez J."/>
            <person name="Savard J."/>
            <person name="Scherer S.E."/>
            <person name="Schneider B."/>
            <person name="Sodergren E."/>
            <person name="Tautz D."/>
            <person name="Vattahil S."/>
            <person name="Villasana D."/>
            <person name="White C.S."/>
            <person name="Wright R."/>
            <person name="Park Y."/>
            <person name="Beeman R.W."/>
            <person name="Lord J."/>
            <person name="Oppert B."/>
            <person name="Lorenzen M."/>
            <person name="Brown S."/>
            <person name="Wang L."/>
            <person name="Savard J."/>
            <person name="Tautz D."/>
            <person name="Richards S."/>
            <person name="Weinstock G."/>
            <person name="Gibbs R.A."/>
            <person name="Liu Y."/>
            <person name="Worley K."/>
            <person name="Weinstock G."/>
            <person name="Elsik C.G."/>
            <person name="Reese J.T."/>
            <person name="Elhaik E."/>
            <person name="Landan G."/>
            <person name="Graur D."/>
            <person name="Arensburger P."/>
            <person name="Atkinson P."/>
            <person name="Beeman R.W."/>
            <person name="Beidler J."/>
            <person name="Brown S.J."/>
            <person name="Demuth J.P."/>
            <person name="Drury D.W."/>
            <person name="Du Y.Z."/>
            <person name="Fujiwara H."/>
            <person name="Lorenzen M."/>
            <person name="Maselli V."/>
            <person name="Osanai M."/>
            <person name="Park Y."/>
            <person name="Robertson H.M."/>
            <person name="Tu Z."/>
            <person name="Wang J.J."/>
            <person name="Wang S."/>
            <person name="Richards S."/>
            <person name="Song H."/>
            <person name="Zhang L."/>
            <person name="Sodergren E."/>
            <person name="Werner D."/>
            <person name="Stanke M."/>
            <person name="Morgenstern B."/>
            <person name="Solovyev V."/>
            <person name="Kosarev P."/>
            <person name="Brown G."/>
            <person name="Chen H.C."/>
            <person name="Ermolaeva O."/>
            <person name="Hlavina W."/>
            <person name="Kapustin Y."/>
            <person name="Kiryutin B."/>
            <person name="Kitts P."/>
            <person name="Maglott D."/>
            <person name="Pruitt K."/>
            <person name="Sapojnikov V."/>
            <person name="Souvorov A."/>
            <person name="Mackey A.J."/>
            <person name="Waterhouse R.M."/>
            <person name="Wyder S."/>
            <person name="Zdobnov E.M."/>
            <person name="Zdobnov E.M."/>
            <person name="Wyder S."/>
            <person name="Kriventseva E.V."/>
            <person name="Kadowaki T."/>
            <person name="Bork P."/>
            <person name="Aranda M."/>
            <person name="Bao R."/>
            <person name="Beermann A."/>
            <person name="Berns N."/>
            <person name="Bolognesi R."/>
            <person name="Bonneton F."/>
            <person name="Bopp D."/>
            <person name="Brown S.J."/>
            <person name="Bucher G."/>
            <person name="Butts T."/>
            <person name="Chaumot A."/>
            <person name="Denell R.E."/>
            <person name="Ferrier D.E."/>
            <person name="Friedrich M."/>
            <person name="Gordon C.M."/>
            <person name="Jindra M."/>
            <person name="Klingler M."/>
            <person name="Lan Q."/>
            <person name="Lattorff H.M."/>
            <person name="Laudet V."/>
            <person name="von Levetsow C."/>
            <person name="Liu Z."/>
            <person name="Lutz R."/>
            <person name="Lynch J.A."/>
            <person name="da Fonseca R.N."/>
            <person name="Posnien N."/>
            <person name="Reuter R."/>
            <person name="Roth S."/>
            <person name="Savard J."/>
            <person name="Schinko J.B."/>
            <person name="Schmitt C."/>
            <person name="Schoppmeier M."/>
            <person name="Schroder R."/>
            <person name="Shippy T.D."/>
            <person name="Simonnet F."/>
            <person name="Marques-Souza H."/>
            <person name="Tautz D."/>
            <person name="Tomoyasu Y."/>
            <person name="Trauner J."/>
            <person name="Van der Zee M."/>
            <person name="Vervoort M."/>
            <person name="Wittkopp N."/>
            <person name="Wimmer E.A."/>
            <person name="Yang X."/>
            <person name="Jones A.K."/>
            <person name="Sattelle D.B."/>
            <person name="Ebert P.R."/>
            <person name="Nelson D."/>
            <person name="Scott J.G."/>
            <person name="Beeman R.W."/>
            <person name="Muthukrishnan S."/>
            <person name="Kramer K.J."/>
            <person name="Arakane Y."/>
            <person name="Beeman R.W."/>
            <person name="Zhu Q."/>
            <person name="Hogenkamp D."/>
            <person name="Dixit R."/>
            <person name="Oppert B."/>
            <person name="Jiang H."/>
            <person name="Zou Z."/>
            <person name="Marshall J."/>
            <person name="Elpidina E."/>
            <person name="Vinokurov K."/>
            <person name="Oppert C."/>
            <person name="Zou Z."/>
            <person name="Evans J."/>
            <person name="Lu Z."/>
            <person name="Zhao P."/>
            <person name="Sumathipala N."/>
            <person name="Altincicek B."/>
            <person name="Vilcinskas A."/>
            <person name="Williams M."/>
            <person name="Hultmark D."/>
            <person name="Hetru C."/>
            <person name="Jiang H."/>
            <person name="Grimmelikhuijzen C.J."/>
            <person name="Hauser F."/>
            <person name="Cazzamali G."/>
            <person name="Williamson M."/>
            <person name="Park Y."/>
            <person name="Li B."/>
            <person name="Tanaka Y."/>
            <person name="Predel R."/>
            <person name="Neupert S."/>
            <person name="Schachtner J."/>
            <person name="Verleyen P."/>
            <person name="Raible F."/>
            <person name="Bork P."/>
            <person name="Friedrich M."/>
            <person name="Walden K.K."/>
            <person name="Robertson H.M."/>
            <person name="Angeli S."/>
            <person name="Foret S."/>
            <person name="Bucher G."/>
            <person name="Schuetz S."/>
            <person name="Maleszka R."/>
            <person name="Wimmer E.A."/>
            <person name="Beeman R.W."/>
            <person name="Lorenzen M."/>
            <person name="Tomoyasu Y."/>
            <person name="Miller S.C."/>
            <person name="Grossmann D."/>
            <person name="Bucher G."/>
        </authorList>
    </citation>
    <scope>NUCLEOTIDE SEQUENCE [LARGE SCALE GENOMIC DNA]</scope>
    <source>
        <strain evidence="12 13">Georgia GA2</strain>
    </source>
</reference>
<dbReference type="GO" id="GO:0070189">
    <property type="term" value="P:kynurenine metabolic process"/>
    <property type="evidence" value="ECO:0000318"/>
    <property type="project" value="GO_Central"/>
</dbReference>
<evidence type="ECO:0000259" key="11">
    <source>
        <dbReference type="Pfam" id="PF01494"/>
    </source>
</evidence>
<dbReference type="EC" id="1.14.13.9" evidence="9"/>
<dbReference type="PANTHER" id="PTHR46028">
    <property type="entry name" value="KYNURENINE 3-MONOOXYGENASE"/>
    <property type="match status" value="1"/>
</dbReference>
<keyword evidence="13" id="KW-1185">Reference proteome</keyword>
<comment type="pathway">
    <text evidence="9">Cofactor biosynthesis; NAD(+) biosynthesis; quinolinate from L-kynurenine: step 1/3.</text>
</comment>
<sequence>MGSNNVNSVIVVGGGLVGSLCAIFMAKRGYHVTLFEYREDIRTAKFARGRSINMALSNRGRKALRAVGIEKIILESAIPMKGRLLHDLKGRTTSVPYDALTGQCIYSISRNYLNNVLLTELEKYPNVKIYFNHKLMSVSFEDERISVMNLITEEITTHQADLIIGADGAYSTLRRYMQLTPLFEYSQTYIQHGYLELVIPPENGPKMTPNHLHIWPRGQFMMIALPNKDNSWTVTLFMPFAKFESLRNAAELKDFYYKTFPDAVPLIGEDLLVNDFFKVKPSALVSVKCKPYHVGSKFLLIGDAAHAMVPFYGQGMNAGFEDCFLLDGILERRSNDIAGSIEEFSRERVEDAYAICELAMYNYVEMRDLVTRPSYRLRKFFDELLFKCMKEKWIPLYNSVTFSNFGYKQCVENRKWQNKVIQKFLWTGGLVTSALFAYGLRIWLY</sequence>
<keyword evidence="2 9" id="KW-0285">Flavoprotein</keyword>
<dbReference type="GO" id="GO:0034354">
    <property type="term" value="P:'de novo' NAD+ biosynthetic process from L-tryptophan"/>
    <property type="evidence" value="ECO:0007669"/>
    <property type="project" value="UniProtKB-UniRule"/>
</dbReference>
<evidence type="ECO:0000256" key="7">
    <source>
        <dbReference type="ARBA" id="ARBA00023033"/>
    </source>
</evidence>
<comment type="catalytic activity">
    <reaction evidence="8 9">
        <text>L-kynurenine + NADPH + O2 + H(+) = 3-hydroxy-L-kynurenine + NADP(+) + H2O</text>
        <dbReference type="Rhea" id="RHEA:20545"/>
        <dbReference type="ChEBI" id="CHEBI:15377"/>
        <dbReference type="ChEBI" id="CHEBI:15378"/>
        <dbReference type="ChEBI" id="CHEBI:15379"/>
        <dbReference type="ChEBI" id="CHEBI:57783"/>
        <dbReference type="ChEBI" id="CHEBI:57959"/>
        <dbReference type="ChEBI" id="CHEBI:58125"/>
        <dbReference type="ChEBI" id="CHEBI:58349"/>
        <dbReference type="EC" id="1.14.13.9"/>
    </reaction>
</comment>
<keyword evidence="4 9" id="KW-0274">FAD</keyword>
<dbReference type="PRINTS" id="PR00420">
    <property type="entry name" value="RNGMNOXGNASE"/>
</dbReference>
<proteinExistence type="inferred from homology"/>
<keyword evidence="3 9" id="KW-0662">Pyridine nucleotide biosynthesis</keyword>
<dbReference type="AlphaFoldDB" id="D6W8X0"/>
<keyword evidence="9" id="KW-0496">Mitochondrion</keyword>
<evidence type="ECO:0000313" key="13">
    <source>
        <dbReference type="Proteomes" id="UP000007266"/>
    </source>
</evidence>
<dbReference type="GO" id="GO:0071949">
    <property type="term" value="F:FAD binding"/>
    <property type="evidence" value="ECO:0007669"/>
    <property type="project" value="InterPro"/>
</dbReference>
<name>D6W8X0_TRICA</name>
<evidence type="ECO:0000256" key="4">
    <source>
        <dbReference type="ARBA" id="ARBA00022827"/>
    </source>
</evidence>
<comment type="similarity">
    <text evidence="9">Belongs to the aromatic-ring hydroxylase family. KMO subfamily.</text>
</comment>
<dbReference type="OMA" id="REFMFIA"/>